<sequence>MIRSFRSKALKLFAETGNPSKLPVQNPARVRLILAALESASEPERMNLPGLRFHGLHGNPKRYAVDASGNYRVTFGFDGKDAVQVDIEDYH</sequence>
<dbReference type="AlphaFoldDB" id="A0A0E9MPA4"/>
<reference evidence="1 2" key="1">
    <citation type="submission" date="2015-04" db="EMBL/GenBank/DDBJ databases">
        <title>Whole genome shotgun sequence of Sphingomonas changbaiensis NBRC 104936.</title>
        <authorList>
            <person name="Katano-Makiyama Y."/>
            <person name="Hosoyama A."/>
            <person name="Hashimoto M."/>
            <person name="Noguchi M."/>
            <person name="Tsuchikane K."/>
            <person name="Ohji S."/>
            <person name="Yamazoe A."/>
            <person name="Ichikawa N."/>
            <person name="Kimura A."/>
            <person name="Fujita N."/>
        </authorList>
    </citation>
    <scope>NUCLEOTIDE SEQUENCE [LARGE SCALE GENOMIC DNA]</scope>
    <source>
        <strain evidence="1 2">NBRC 104936</strain>
    </source>
</reference>
<dbReference type="RefSeq" id="WP_046348416.1">
    <property type="nucleotide sequence ID" value="NZ_BBWU01000035.1"/>
</dbReference>
<dbReference type="OrthoDB" id="9801102at2"/>
<keyword evidence="2" id="KW-1185">Reference proteome</keyword>
<dbReference type="Proteomes" id="UP000033202">
    <property type="component" value="Unassembled WGS sequence"/>
</dbReference>
<accession>A0A0E9MPA4</accession>
<dbReference type="Pfam" id="PF05015">
    <property type="entry name" value="HigB-like_toxin"/>
    <property type="match status" value="1"/>
</dbReference>
<dbReference type="STRING" id="1219043.SCH01S_35_00320"/>
<dbReference type="Gene3D" id="3.30.2310.20">
    <property type="entry name" value="RelE-like"/>
    <property type="match status" value="1"/>
</dbReference>
<dbReference type="InterPro" id="IPR035093">
    <property type="entry name" value="RelE/ParE_toxin_dom_sf"/>
</dbReference>
<gene>
    <name evidence="1" type="ORF">SCH01S_35_00320</name>
</gene>
<name>A0A0E9MPA4_9SPHN</name>
<dbReference type="SUPFAM" id="SSF143011">
    <property type="entry name" value="RelE-like"/>
    <property type="match status" value="1"/>
</dbReference>
<dbReference type="EMBL" id="BBWU01000035">
    <property type="protein sequence ID" value="GAO39597.1"/>
    <property type="molecule type" value="Genomic_DNA"/>
</dbReference>
<proteinExistence type="predicted"/>
<evidence type="ECO:0000313" key="2">
    <source>
        <dbReference type="Proteomes" id="UP000033202"/>
    </source>
</evidence>
<protein>
    <submittedName>
        <fullName evidence="1">Putative toxin</fullName>
    </submittedName>
</protein>
<dbReference type="InterPro" id="IPR007711">
    <property type="entry name" value="HigB-1"/>
</dbReference>
<evidence type="ECO:0000313" key="1">
    <source>
        <dbReference type="EMBL" id="GAO39597.1"/>
    </source>
</evidence>
<comment type="caution">
    <text evidence="1">The sequence shown here is derived from an EMBL/GenBank/DDBJ whole genome shotgun (WGS) entry which is preliminary data.</text>
</comment>
<organism evidence="1 2">
    <name type="scientific">Sphingomonas changbaiensis NBRC 104936</name>
    <dbReference type="NCBI Taxonomy" id="1219043"/>
    <lineage>
        <taxon>Bacteria</taxon>
        <taxon>Pseudomonadati</taxon>
        <taxon>Pseudomonadota</taxon>
        <taxon>Alphaproteobacteria</taxon>
        <taxon>Sphingomonadales</taxon>
        <taxon>Sphingomonadaceae</taxon>
        <taxon>Sphingomonas</taxon>
    </lineage>
</organism>